<proteinExistence type="predicted"/>
<sequence length="187" mass="21369">MEQKKNGRKCTVCIHPFRAKIDRFLVTKEMSHRAMAAKFDLHSDALHRHLKGHVSEEQKRQILLDVKREADQAVADELNGEAVEIKGGLARIVRELETILNKAKARGDDPLALVSLRELRSTLLDLAKVYGSLKSELTVNVNLNDSPQWLALREVLFDVLSRHPQAKQDFIERARFLRLEHARHSPS</sequence>
<dbReference type="AlphaFoldDB" id="A0A1L5BRP7"/>
<organism evidence="1 2">
    <name type="scientific">Sphingobium indicum (strain DSM 16412 / CCM 7286 / MTCC 6364 / B90A)</name>
    <dbReference type="NCBI Taxonomy" id="861109"/>
    <lineage>
        <taxon>Bacteria</taxon>
        <taxon>Pseudomonadati</taxon>
        <taxon>Pseudomonadota</taxon>
        <taxon>Alphaproteobacteria</taxon>
        <taxon>Sphingomonadales</taxon>
        <taxon>Sphingomonadaceae</taxon>
        <taxon>Sphingobium</taxon>
    </lineage>
</organism>
<accession>A0A1L5BRP7</accession>
<name>A0A1L5BRP7_SPHIB</name>
<dbReference type="Proteomes" id="UP000004550">
    <property type="component" value="Chromosome"/>
</dbReference>
<evidence type="ECO:0000313" key="1">
    <source>
        <dbReference type="EMBL" id="APL95488.1"/>
    </source>
</evidence>
<dbReference type="EMBL" id="CP013070">
    <property type="protein sequence ID" value="APL95488.1"/>
    <property type="molecule type" value="Genomic_DNA"/>
</dbReference>
<gene>
    <name evidence="1" type="ORF">SIDU_13745</name>
</gene>
<protein>
    <submittedName>
        <fullName evidence="1">Uncharacterized protein</fullName>
    </submittedName>
</protein>
<reference evidence="1 2" key="1">
    <citation type="journal article" date="2012" name="J. Bacteriol.">
        <title>Genome sequence of Sphingobium indicum B90A, a hexachlorocyclohexane-degrading bacterium.</title>
        <authorList>
            <person name="Anand S."/>
            <person name="Sangwan N."/>
            <person name="Lata P."/>
            <person name="Kaur J."/>
            <person name="Dua A."/>
            <person name="Singh A.K."/>
            <person name="Verma M."/>
            <person name="Kaur J."/>
            <person name="Khurana J.P."/>
            <person name="Khurana P."/>
            <person name="Mathur S."/>
            <person name="Lal R."/>
        </authorList>
    </citation>
    <scope>NUCLEOTIDE SEQUENCE [LARGE SCALE GENOMIC DNA]</scope>
    <source>
        <strain evidence="2">DSM 16412 / CCM 7286 / MTCC 6364 / B90A</strain>
    </source>
</reference>
<evidence type="ECO:0000313" key="2">
    <source>
        <dbReference type="Proteomes" id="UP000004550"/>
    </source>
</evidence>
<dbReference type="RefSeq" id="WP_007686633.1">
    <property type="nucleotide sequence ID" value="NZ_CP013070.1"/>
</dbReference>
<dbReference type="KEGG" id="sinb:SIDU_13745"/>